<accession>A0ABQ2L1C0</accession>
<reference evidence="2" key="1">
    <citation type="journal article" date="2019" name="Int. J. Syst. Evol. Microbiol.">
        <title>The Global Catalogue of Microorganisms (GCM) 10K type strain sequencing project: providing services to taxonomists for standard genome sequencing and annotation.</title>
        <authorList>
            <consortium name="The Broad Institute Genomics Platform"/>
            <consortium name="The Broad Institute Genome Sequencing Center for Infectious Disease"/>
            <person name="Wu L."/>
            <person name="Ma J."/>
        </authorList>
    </citation>
    <scope>NUCLEOTIDE SEQUENCE [LARGE SCALE GENOMIC DNA]</scope>
    <source>
        <strain evidence="2">CGMCC 4.7329</strain>
    </source>
</reference>
<evidence type="ECO:0000313" key="2">
    <source>
        <dbReference type="Proteomes" id="UP000658127"/>
    </source>
</evidence>
<proteinExistence type="predicted"/>
<organism evidence="1 2">
    <name type="scientific">Nocardia rhizosphaerihabitans</name>
    <dbReference type="NCBI Taxonomy" id="1691570"/>
    <lineage>
        <taxon>Bacteria</taxon>
        <taxon>Bacillati</taxon>
        <taxon>Actinomycetota</taxon>
        <taxon>Actinomycetes</taxon>
        <taxon>Mycobacteriales</taxon>
        <taxon>Nocardiaceae</taxon>
        <taxon>Nocardia</taxon>
    </lineage>
</organism>
<name>A0ABQ2L1C0_9NOCA</name>
<gene>
    <name evidence="1" type="ORF">GCM10011610_67440</name>
</gene>
<dbReference type="Proteomes" id="UP000658127">
    <property type="component" value="Unassembled WGS sequence"/>
</dbReference>
<keyword evidence="2" id="KW-1185">Reference proteome</keyword>
<protein>
    <submittedName>
        <fullName evidence="1">Uncharacterized protein</fullName>
    </submittedName>
</protein>
<dbReference type="EMBL" id="BMNE01000013">
    <property type="protein sequence ID" value="GGN99477.1"/>
    <property type="molecule type" value="Genomic_DNA"/>
</dbReference>
<sequence>MASQCANELPTNATAIDVVDTYCRRLSRTEVERDQLRALAVTMRRSMRLSLHLNQIRSVILAEQGRPATADELDTLLRSKLLRIDPQRVSFAHESLTRFLAAQHLTLNAGDGAALATMLQTPDLTDLSDLAFEIEPDPARRFDAIIASHRADLIAKAACGGYGPTTELRALAEIRRLLAAMAEVTSSARFVFTGDSDSSSIFGGHWERPRIDSTAAALLQAAGRCLVDSVLVEEVSALLDTTDGVCANAMKSLRAADIPNPISAVVAITCTPGIRHFREVASSIESLAVGDLPATIVLRSANEVRVQIWRSSDRSPRAAPLRTATPASPRWCRLSASLMILNTNSEQDLVAVPMLVSDAWTAGGYHLRLEALQAAQAGARRMDDATRARLRDALEGFDTHGNWALSSLHLEALAACGAVEPIGTEASIRADIDNVLNNLDDPHASGLARSILGRLFEDEAIFGPVSEVIDALTAAELVQLCTVALRDEDAILSITRDWAVARIADHIQAAGPQQVNLLAQIAAAPPADSAVYYEGVRAHLEALRGWANIRDELPGVDEAGQDLIARTWRLIDELIFPLLAGTATTRNHDIWLQLQGPCRPVAVDALLQVRTAQYWSGDRSSTTTYQMLEQAYATELKTLFEWAVDHWDELRSAAGRHVISSRDGLLQALSRVGDDRTRAIIEGYLEDPEIAPAAVAALREIDSRRTGRA</sequence>
<dbReference type="RefSeq" id="WP_189034563.1">
    <property type="nucleotide sequence ID" value="NZ_BMNE01000013.1"/>
</dbReference>
<comment type="caution">
    <text evidence="1">The sequence shown here is derived from an EMBL/GenBank/DDBJ whole genome shotgun (WGS) entry which is preliminary data.</text>
</comment>
<evidence type="ECO:0000313" key="1">
    <source>
        <dbReference type="EMBL" id="GGN99477.1"/>
    </source>
</evidence>